<feature type="transmembrane region" description="Helical" evidence="7">
    <location>
        <begin position="352"/>
        <end position="372"/>
    </location>
</feature>
<dbReference type="Gene3D" id="1.20.1250.20">
    <property type="entry name" value="MFS general substrate transporter like domains"/>
    <property type="match status" value="1"/>
</dbReference>
<organism evidence="9 10">
    <name type="scientific">Paenibacillus solisilvae</name>
    <dbReference type="NCBI Taxonomy" id="2486751"/>
    <lineage>
        <taxon>Bacteria</taxon>
        <taxon>Bacillati</taxon>
        <taxon>Bacillota</taxon>
        <taxon>Bacilli</taxon>
        <taxon>Bacillales</taxon>
        <taxon>Paenibacillaceae</taxon>
        <taxon>Paenibacillus</taxon>
    </lineage>
</organism>
<dbReference type="CDD" id="cd17321">
    <property type="entry name" value="MFS_MMR_MDR_like"/>
    <property type="match status" value="1"/>
</dbReference>
<evidence type="ECO:0000256" key="6">
    <source>
        <dbReference type="ARBA" id="ARBA00023136"/>
    </source>
</evidence>
<feature type="transmembrane region" description="Helical" evidence="7">
    <location>
        <begin position="227"/>
        <end position="245"/>
    </location>
</feature>
<dbReference type="RefSeq" id="WP_379191979.1">
    <property type="nucleotide sequence ID" value="NZ_JBHSOW010000121.1"/>
</dbReference>
<evidence type="ECO:0000256" key="3">
    <source>
        <dbReference type="ARBA" id="ARBA00022475"/>
    </source>
</evidence>
<keyword evidence="2" id="KW-0813">Transport</keyword>
<dbReference type="EMBL" id="JBHSOW010000121">
    <property type="protein sequence ID" value="MFC5653327.1"/>
    <property type="molecule type" value="Genomic_DNA"/>
</dbReference>
<feature type="transmembrane region" description="Helical" evidence="7">
    <location>
        <begin position="196"/>
        <end position="215"/>
    </location>
</feature>
<keyword evidence="5 7" id="KW-1133">Transmembrane helix</keyword>
<feature type="transmembrane region" description="Helical" evidence="7">
    <location>
        <begin position="76"/>
        <end position="95"/>
    </location>
</feature>
<accession>A0ABW0W7Q5</accession>
<name>A0ABW0W7Q5_9BACL</name>
<dbReference type="SUPFAM" id="SSF103473">
    <property type="entry name" value="MFS general substrate transporter"/>
    <property type="match status" value="1"/>
</dbReference>
<feature type="transmembrane region" description="Helical" evidence="7">
    <location>
        <begin position="301"/>
        <end position="321"/>
    </location>
</feature>
<dbReference type="InterPro" id="IPR036259">
    <property type="entry name" value="MFS_trans_sf"/>
</dbReference>
<evidence type="ECO:0000259" key="8">
    <source>
        <dbReference type="PROSITE" id="PS50850"/>
    </source>
</evidence>
<evidence type="ECO:0000313" key="9">
    <source>
        <dbReference type="EMBL" id="MFC5653327.1"/>
    </source>
</evidence>
<dbReference type="PANTHER" id="PTHR42718:SF46">
    <property type="entry name" value="BLR6921 PROTEIN"/>
    <property type="match status" value="1"/>
</dbReference>
<proteinExistence type="predicted"/>
<feature type="domain" description="Major facilitator superfamily (MFS) profile" evidence="8">
    <location>
        <begin position="10"/>
        <end position="454"/>
    </location>
</feature>
<dbReference type="PANTHER" id="PTHR42718">
    <property type="entry name" value="MAJOR FACILITATOR SUPERFAMILY MULTIDRUG TRANSPORTER MFSC"/>
    <property type="match status" value="1"/>
</dbReference>
<evidence type="ECO:0000256" key="4">
    <source>
        <dbReference type="ARBA" id="ARBA00022692"/>
    </source>
</evidence>
<keyword evidence="3" id="KW-1003">Cell membrane</keyword>
<dbReference type="Proteomes" id="UP001596047">
    <property type="component" value="Unassembled WGS sequence"/>
</dbReference>
<evidence type="ECO:0000313" key="10">
    <source>
        <dbReference type="Proteomes" id="UP001596047"/>
    </source>
</evidence>
<feature type="transmembrane region" description="Helical" evidence="7">
    <location>
        <begin position="12"/>
        <end position="32"/>
    </location>
</feature>
<gene>
    <name evidence="9" type="ORF">ACFPYJ_30275</name>
</gene>
<feature type="transmembrane region" description="Helical" evidence="7">
    <location>
        <begin position="265"/>
        <end position="289"/>
    </location>
</feature>
<dbReference type="PROSITE" id="PS50850">
    <property type="entry name" value="MFS"/>
    <property type="match status" value="1"/>
</dbReference>
<protein>
    <submittedName>
        <fullName evidence="9">MFS transporter</fullName>
    </submittedName>
</protein>
<feature type="transmembrane region" description="Helical" evidence="7">
    <location>
        <begin position="431"/>
        <end position="449"/>
    </location>
</feature>
<dbReference type="InterPro" id="IPR020846">
    <property type="entry name" value="MFS_dom"/>
</dbReference>
<reference evidence="10" key="1">
    <citation type="journal article" date="2019" name="Int. J. Syst. Evol. Microbiol.">
        <title>The Global Catalogue of Microorganisms (GCM) 10K type strain sequencing project: providing services to taxonomists for standard genome sequencing and annotation.</title>
        <authorList>
            <consortium name="The Broad Institute Genomics Platform"/>
            <consortium name="The Broad Institute Genome Sequencing Center for Infectious Disease"/>
            <person name="Wu L."/>
            <person name="Ma J."/>
        </authorList>
    </citation>
    <scope>NUCLEOTIDE SEQUENCE [LARGE SCALE GENOMIC DNA]</scope>
    <source>
        <strain evidence="10">CGMCC 1.3240</strain>
    </source>
</reference>
<feature type="transmembrane region" description="Helical" evidence="7">
    <location>
        <begin position="101"/>
        <end position="122"/>
    </location>
</feature>
<dbReference type="Gene3D" id="1.20.1720.10">
    <property type="entry name" value="Multidrug resistance protein D"/>
    <property type="match status" value="1"/>
</dbReference>
<feature type="transmembrane region" description="Helical" evidence="7">
    <location>
        <begin position="328"/>
        <end position="346"/>
    </location>
</feature>
<keyword evidence="4 7" id="KW-0812">Transmembrane</keyword>
<sequence>MTSNPKRWAILQIINMGTLMSTLDVGIVNVSLPMMSKQFSVPLAQIQWVSTIYLLGMAALLPFLGKLSDRLERRQIYSWGFFIFSLSSLLIVFSHNLFGLLLSRCLQGLGAAMIMANSQALVRQLFPDHERGRALGVNAIVISAGTLTGPALGGMLLEFTSWPWLFLINVPLGLIAFILGLRWFPRSKGSGMKGSLDIPGSLLLAAAVSVLMLAAEASKDSNGFTSAAKVEAAIGLFLIFALWLYQRRITYGIIDRELFSQRKILLGNASSFFINLSQVATIIPITFYLQGQLGYSTSITGALLILQPLLMGVVAPFAGWFRDRYGGFFPITLGSLFCSVSMLSIACFSSVTVISISFHLVLFGIGMGLFHATNNAEIMSSAPESKISLAGSLLALVRYLGMIAGIGLATLLVGDMGYDSSENNVNLSLRVLFGICFLFCMGGAVIGWLRPRDKPQSQEEVFRTVSRN</sequence>
<feature type="transmembrane region" description="Helical" evidence="7">
    <location>
        <begin position="134"/>
        <end position="156"/>
    </location>
</feature>
<dbReference type="Pfam" id="PF07690">
    <property type="entry name" value="MFS_1"/>
    <property type="match status" value="1"/>
</dbReference>
<dbReference type="PRINTS" id="PR01036">
    <property type="entry name" value="TCRTETB"/>
</dbReference>
<evidence type="ECO:0000256" key="7">
    <source>
        <dbReference type="SAM" id="Phobius"/>
    </source>
</evidence>
<keyword evidence="10" id="KW-1185">Reference proteome</keyword>
<evidence type="ECO:0000256" key="1">
    <source>
        <dbReference type="ARBA" id="ARBA00004651"/>
    </source>
</evidence>
<keyword evidence="6 7" id="KW-0472">Membrane</keyword>
<comment type="caution">
    <text evidence="9">The sequence shown here is derived from an EMBL/GenBank/DDBJ whole genome shotgun (WGS) entry which is preliminary data.</text>
</comment>
<feature type="transmembrane region" description="Helical" evidence="7">
    <location>
        <begin position="393"/>
        <end position="411"/>
    </location>
</feature>
<dbReference type="InterPro" id="IPR011701">
    <property type="entry name" value="MFS"/>
</dbReference>
<evidence type="ECO:0000256" key="2">
    <source>
        <dbReference type="ARBA" id="ARBA00022448"/>
    </source>
</evidence>
<feature type="transmembrane region" description="Helical" evidence="7">
    <location>
        <begin position="44"/>
        <end position="64"/>
    </location>
</feature>
<feature type="transmembrane region" description="Helical" evidence="7">
    <location>
        <begin position="162"/>
        <end position="184"/>
    </location>
</feature>
<evidence type="ECO:0000256" key="5">
    <source>
        <dbReference type="ARBA" id="ARBA00022989"/>
    </source>
</evidence>
<comment type="subcellular location">
    <subcellularLocation>
        <location evidence="1">Cell membrane</location>
        <topology evidence="1">Multi-pass membrane protein</topology>
    </subcellularLocation>
</comment>